<keyword evidence="5 8" id="KW-1133">Transmembrane helix</keyword>
<feature type="transmembrane region" description="Helical" evidence="8">
    <location>
        <begin position="399"/>
        <end position="417"/>
    </location>
</feature>
<dbReference type="PANTHER" id="PTHR43731">
    <property type="entry name" value="RHOMBOID PROTEASE"/>
    <property type="match status" value="1"/>
</dbReference>
<dbReference type="SUPFAM" id="SSF144091">
    <property type="entry name" value="Rhomboid-like"/>
    <property type="match status" value="1"/>
</dbReference>
<dbReference type="InterPro" id="IPR050925">
    <property type="entry name" value="Rhomboid_protease_S54"/>
</dbReference>
<dbReference type="Gene3D" id="1.20.1540.10">
    <property type="entry name" value="Rhomboid-like"/>
    <property type="match status" value="1"/>
</dbReference>
<keyword evidence="11" id="KW-1185">Reference proteome</keyword>
<dbReference type="RefSeq" id="XP_016254393.1">
    <property type="nucleotide sequence ID" value="XM_016387465.1"/>
</dbReference>
<evidence type="ECO:0000256" key="6">
    <source>
        <dbReference type="ARBA" id="ARBA00023136"/>
    </source>
</evidence>
<proteinExistence type="inferred from homology"/>
<evidence type="ECO:0000256" key="4">
    <source>
        <dbReference type="ARBA" id="ARBA00022801"/>
    </source>
</evidence>
<evidence type="ECO:0000256" key="5">
    <source>
        <dbReference type="ARBA" id="ARBA00022989"/>
    </source>
</evidence>
<dbReference type="GO" id="GO:0004252">
    <property type="term" value="F:serine-type endopeptidase activity"/>
    <property type="evidence" value="ECO:0007669"/>
    <property type="project" value="InterPro"/>
</dbReference>
<evidence type="ECO:0000313" key="11">
    <source>
        <dbReference type="Proteomes" id="UP000054466"/>
    </source>
</evidence>
<keyword evidence="3 8" id="KW-0812">Transmembrane</keyword>
<dbReference type="Pfam" id="PF01694">
    <property type="entry name" value="Rhomboid"/>
    <property type="match status" value="1"/>
</dbReference>
<dbReference type="FunFam" id="1.20.1540.10:FF:000012">
    <property type="entry name" value="Rhomboid family protein"/>
    <property type="match status" value="1"/>
</dbReference>
<dbReference type="AlphaFoldDB" id="A0A0D2B987"/>
<dbReference type="GeneID" id="27340166"/>
<protein>
    <recommendedName>
        <fullName evidence="9">Peptidase S54 rhomboid domain-containing protein</fullName>
    </recommendedName>
</protein>
<evidence type="ECO:0000256" key="8">
    <source>
        <dbReference type="SAM" id="Phobius"/>
    </source>
</evidence>
<gene>
    <name evidence="10" type="ORF">PV07_00972</name>
</gene>
<name>A0A0D2B987_9EURO</name>
<keyword evidence="4" id="KW-0378">Hydrolase</keyword>
<evidence type="ECO:0000256" key="2">
    <source>
        <dbReference type="ARBA" id="ARBA00009045"/>
    </source>
</evidence>
<evidence type="ECO:0000313" key="10">
    <source>
        <dbReference type="EMBL" id="KIW34177.1"/>
    </source>
</evidence>
<comment type="subcellular location">
    <subcellularLocation>
        <location evidence="1">Membrane</location>
        <topology evidence="1">Multi-pass membrane protein</topology>
    </subcellularLocation>
</comment>
<sequence length="584" mass="66160">MNNVGTVALRIARIGVQASPSHSPLRPISRAWLLASFSCHGQESLAYQRSRNPLLEPPLLGVQFRTFSQSTRCSFRQSSMVQKLKPYGADNKPEKGLKFQDADLSREQILSIFGRHAPPTQFANRLLRVLHGRRHDGTLDLPLPKDVESQLGKFPHAVEDSLHYLRQAYPIDEDEAILYRIEREEDELEKDHPSVLMQRGQDIGLYRAHTAPEESYYGPQSGHYQAELSEREGDPYGKSELDRIRAENEARREKEEAELQAQIDKEMEKAQKAQIERSKALAQRPEQGLETAKELRPPNSFEKWVLRARNRAQSKLTLESPEIAQMSMLRRLFPSLLLVALLCGGSYIFAQAWTRPKQSDRLFPDVSLSFATIGTLIAINTAVWLAWKFPPCWSMLNKYFLFVPAYPYALSMIGNLFSHQTLWHLTMNMGALAIFGLPLHEEIGRGNFLSIYFTSGLIGGFLSFARHLAQRNLATSVLGASGCVYGIISAYLALHSRDNFSLIFIPHDWTDKLSFSGQTVLVLLTASQVFGALGRLGRYDYIDHLGGMAVGYVYARWLQSNGHRRREDTTRLGSWWTNLVGKKP</sequence>
<feature type="coiled-coil region" evidence="7">
    <location>
        <begin position="238"/>
        <end position="283"/>
    </location>
</feature>
<feature type="transmembrane region" description="Helical" evidence="8">
    <location>
        <begin position="332"/>
        <end position="350"/>
    </location>
</feature>
<feature type="domain" description="Peptidase S54 rhomboid" evidence="9">
    <location>
        <begin position="412"/>
        <end position="557"/>
    </location>
</feature>
<feature type="transmembrane region" description="Helical" evidence="8">
    <location>
        <begin position="472"/>
        <end position="493"/>
    </location>
</feature>
<dbReference type="PANTHER" id="PTHR43731:SF14">
    <property type="entry name" value="PRESENILIN-ASSOCIATED RHOMBOID-LIKE PROTEIN, MITOCHONDRIAL"/>
    <property type="match status" value="1"/>
</dbReference>
<feature type="transmembrane region" description="Helical" evidence="8">
    <location>
        <begin position="446"/>
        <end position="465"/>
    </location>
</feature>
<dbReference type="STRING" id="569365.A0A0D2B987"/>
<keyword evidence="6 8" id="KW-0472">Membrane</keyword>
<dbReference type="EMBL" id="KN847040">
    <property type="protein sequence ID" value="KIW34177.1"/>
    <property type="molecule type" value="Genomic_DNA"/>
</dbReference>
<feature type="transmembrane region" description="Helical" evidence="8">
    <location>
        <begin position="513"/>
        <end position="533"/>
    </location>
</feature>
<accession>A0A0D2B987</accession>
<dbReference type="Proteomes" id="UP000054466">
    <property type="component" value="Unassembled WGS sequence"/>
</dbReference>
<evidence type="ECO:0000256" key="7">
    <source>
        <dbReference type="SAM" id="Coils"/>
    </source>
</evidence>
<evidence type="ECO:0000259" key="9">
    <source>
        <dbReference type="Pfam" id="PF01694"/>
    </source>
</evidence>
<evidence type="ECO:0000256" key="1">
    <source>
        <dbReference type="ARBA" id="ARBA00004141"/>
    </source>
</evidence>
<dbReference type="GO" id="GO:0016020">
    <property type="term" value="C:membrane"/>
    <property type="evidence" value="ECO:0007669"/>
    <property type="project" value="UniProtKB-SubCell"/>
</dbReference>
<dbReference type="VEuPathDB" id="FungiDB:PV07_00972"/>
<dbReference type="GO" id="GO:0006465">
    <property type="term" value="P:signal peptide processing"/>
    <property type="evidence" value="ECO:0007669"/>
    <property type="project" value="TreeGrafter"/>
</dbReference>
<organism evidence="10 11">
    <name type="scientific">Cladophialophora immunda</name>
    <dbReference type="NCBI Taxonomy" id="569365"/>
    <lineage>
        <taxon>Eukaryota</taxon>
        <taxon>Fungi</taxon>
        <taxon>Dikarya</taxon>
        <taxon>Ascomycota</taxon>
        <taxon>Pezizomycotina</taxon>
        <taxon>Eurotiomycetes</taxon>
        <taxon>Chaetothyriomycetidae</taxon>
        <taxon>Chaetothyriales</taxon>
        <taxon>Herpotrichiellaceae</taxon>
        <taxon>Cladophialophora</taxon>
    </lineage>
</organism>
<keyword evidence="7" id="KW-0175">Coiled coil</keyword>
<evidence type="ECO:0000256" key="3">
    <source>
        <dbReference type="ARBA" id="ARBA00022692"/>
    </source>
</evidence>
<dbReference type="OrthoDB" id="10260614at2759"/>
<comment type="similarity">
    <text evidence="2">Belongs to the peptidase S54 family.</text>
</comment>
<reference evidence="10 11" key="1">
    <citation type="submission" date="2015-01" db="EMBL/GenBank/DDBJ databases">
        <title>The Genome Sequence of Cladophialophora immunda CBS83496.</title>
        <authorList>
            <consortium name="The Broad Institute Genomics Platform"/>
            <person name="Cuomo C."/>
            <person name="de Hoog S."/>
            <person name="Gorbushina A."/>
            <person name="Stielow B."/>
            <person name="Teixiera M."/>
            <person name="Abouelleil A."/>
            <person name="Chapman S.B."/>
            <person name="Priest M."/>
            <person name="Young S.K."/>
            <person name="Wortman J."/>
            <person name="Nusbaum C."/>
            <person name="Birren B."/>
        </authorList>
    </citation>
    <scope>NUCLEOTIDE SEQUENCE [LARGE SCALE GENOMIC DNA]</scope>
    <source>
        <strain evidence="10 11">CBS 83496</strain>
    </source>
</reference>
<dbReference type="InterPro" id="IPR035952">
    <property type="entry name" value="Rhomboid-like_sf"/>
</dbReference>
<dbReference type="HOGENOM" id="CLU_026938_0_0_1"/>
<feature type="transmembrane region" description="Helical" evidence="8">
    <location>
        <begin position="362"/>
        <end position="387"/>
    </location>
</feature>
<dbReference type="InterPro" id="IPR022764">
    <property type="entry name" value="Peptidase_S54_rhomboid_dom"/>
</dbReference>